<keyword evidence="4" id="KW-0460">Magnesium</keyword>
<dbReference type="Pfam" id="PF13532">
    <property type="entry name" value="2OG-FeII_Oxy_2"/>
    <property type="match status" value="1"/>
</dbReference>
<gene>
    <name evidence="11" type="ORF">FE810_14415</name>
</gene>
<dbReference type="AlphaFoldDB" id="A0A5R9IDL7"/>
<sequence length="219" mass="25259">MAILKKLQRFVTDNPQGQGGQFYCDDNLLYLPQCFSEKQARELYSKLAMELRWRQEKIAMFGKQVLIPRMQAWHGNPESFYRYSGLDLIPQAWTPALLQVRQQLDTIAGTDFNAVLGNWYRDGQDSMGWHSDDEKALGRYPVIASASFGQERRFCLRHKSSGEKQTILLRSGSLILMFGSLQENWQHSLPKSAKPMQGRINLTYRTIVHPVKPKASNYE</sequence>
<dbReference type="EMBL" id="VCBC01000015">
    <property type="protein sequence ID" value="TLU61696.1"/>
    <property type="molecule type" value="Genomic_DNA"/>
</dbReference>
<feature type="binding site" evidence="9">
    <location>
        <position position="187"/>
    </location>
    <ligand>
        <name>2-oxoglutarate</name>
        <dbReference type="ChEBI" id="CHEBI:16810"/>
    </ligand>
</feature>
<dbReference type="PANTHER" id="PTHR31573:SF1">
    <property type="entry name" value="DNA OXIDATIVE DEMETHYLASE ALKBH2"/>
    <property type="match status" value="1"/>
</dbReference>
<evidence type="ECO:0000256" key="9">
    <source>
        <dbReference type="PIRSR" id="PIRSR632852-1"/>
    </source>
</evidence>
<feature type="binding site" evidence="9">
    <location>
        <begin position="81"/>
        <end position="83"/>
    </location>
    <ligand>
        <name>substrate</name>
    </ligand>
</feature>
<name>A0A5R9IDL7_9GAMM</name>
<feature type="binding site" evidence="9">
    <location>
        <position position="130"/>
    </location>
    <ligand>
        <name>2-oxoglutarate</name>
        <dbReference type="ChEBI" id="CHEBI:16810"/>
    </ligand>
</feature>
<accession>A0A5R9IDL7</accession>
<dbReference type="InterPro" id="IPR037151">
    <property type="entry name" value="AlkB-like_sf"/>
</dbReference>
<keyword evidence="8" id="KW-0234">DNA repair</keyword>
<feature type="binding site" evidence="9">
    <location>
        <position position="133"/>
    </location>
    <ligand>
        <name>substrate</name>
    </ligand>
</feature>
<proteinExistence type="predicted"/>
<dbReference type="InterPro" id="IPR027450">
    <property type="entry name" value="AlkB-like"/>
</dbReference>
<dbReference type="GO" id="GO:0035516">
    <property type="term" value="F:broad specificity oxidative DNA demethylase activity"/>
    <property type="evidence" value="ECO:0007669"/>
    <property type="project" value="TreeGrafter"/>
</dbReference>
<comment type="caution">
    <text evidence="11">The sequence shown here is derived from an EMBL/GenBank/DDBJ whole genome shotgun (WGS) entry which is preliminary data.</text>
</comment>
<evidence type="ECO:0000313" key="11">
    <source>
        <dbReference type="EMBL" id="TLU61696.1"/>
    </source>
</evidence>
<evidence type="ECO:0000256" key="8">
    <source>
        <dbReference type="ARBA" id="ARBA00023204"/>
    </source>
</evidence>
<feature type="binding site" evidence="9">
    <location>
        <begin position="61"/>
        <end position="63"/>
    </location>
    <ligand>
        <name>substrate</name>
    </ligand>
</feature>
<evidence type="ECO:0000256" key="4">
    <source>
        <dbReference type="ARBA" id="ARBA00022842"/>
    </source>
</evidence>
<keyword evidence="3" id="KW-0227">DNA damage</keyword>
<evidence type="ECO:0000256" key="3">
    <source>
        <dbReference type="ARBA" id="ARBA00022763"/>
    </source>
</evidence>
<keyword evidence="2" id="KW-0479">Metal-binding</keyword>
<keyword evidence="12" id="KW-1185">Reference proteome</keyword>
<feature type="domain" description="Fe2OG dioxygenase" evidence="10">
    <location>
        <begin position="111"/>
        <end position="208"/>
    </location>
</feature>
<dbReference type="RefSeq" id="WP_138320886.1">
    <property type="nucleotide sequence ID" value="NZ_VCBC01000015.1"/>
</dbReference>
<dbReference type="OrthoDB" id="190276at2"/>
<evidence type="ECO:0000259" key="10">
    <source>
        <dbReference type="PROSITE" id="PS51471"/>
    </source>
</evidence>
<protein>
    <submittedName>
        <fullName evidence="11">Alpha-ketoglutarate-dependent dioxygenase AlkB</fullName>
    </submittedName>
</protein>
<keyword evidence="7" id="KW-0408">Iron</keyword>
<feature type="binding site" evidence="9">
    <location>
        <position position="199"/>
    </location>
    <ligand>
        <name>2-oxoglutarate</name>
        <dbReference type="ChEBI" id="CHEBI:16810"/>
    </ligand>
</feature>
<evidence type="ECO:0000256" key="7">
    <source>
        <dbReference type="ARBA" id="ARBA00023004"/>
    </source>
</evidence>
<evidence type="ECO:0000313" key="12">
    <source>
        <dbReference type="Proteomes" id="UP000307790"/>
    </source>
</evidence>
<feature type="binding site" evidence="9">
    <location>
        <position position="203"/>
    </location>
    <ligand>
        <name>2-oxoglutarate</name>
        <dbReference type="ChEBI" id="CHEBI:16810"/>
    </ligand>
</feature>
<evidence type="ECO:0000256" key="1">
    <source>
        <dbReference type="ARBA" id="ARBA00001954"/>
    </source>
</evidence>
<feature type="binding site" evidence="9">
    <location>
        <position position="205"/>
    </location>
    <ligand>
        <name>2-oxoglutarate</name>
        <dbReference type="ChEBI" id="CHEBI:16810"/>
    </ligand>
</feature>
<evidence type="ECO:0000256" key="6">
    <source>
        <dbReference type="ARBA" id="ARBA00023002"/>
    </source>
</evidence>
<evidence type="ECO:0000256" key="2">
    <source>
        <dbReference type="ARBA" id="ARBA00022723"/>
    </source>
</evidence>
<evidence type="ECO:0000256" key="5">
    <source>
        <dbReference type="ARBA" id="ARBA00022964"/>
    </source>
</evidence>
<keyword evidence="5 11" id="KW-0223">Dioxygenase</keyword>
<dbReference type="FunFam" id="2.60.120.590:FF:000004">
    <property type="entry name" value="DNA oxidative demethylase ALKBH2"/>
    <property type="match status" value="1"/>
</dbReference>
<dbReference type="GO" id="GO:0051747">
    <property type="term" value="F:cytosine C-5 DNA demethylase activity"/>
    <property type="evidence" value="ECO:0007669"/>
    <property type="project" value="TreeGrafter"/>
</dbReference>
<keyword evidence="6" id="KW-0560">Oxidoreductase</keyword>
<feature type="binding site" evidence="9">
    <location>
        <position position="120"/>
    </location>
    <ligand>
        <name>2-oxoglutarate</name>
        <dbReference type="ChEBI" id="CHEBI:16810"/>
    </ligand>
</feature>
<dbReference type="InterPro" id="IPR032852">
    <property type="entry name" value="ALKBH2"/>
</dbReference>
<dbReference type="InterPro" id="IPR005123">
    <property type="entry name" value="Oxoglu/Fe-dep_dioxygenase_dom"/>
</dbReference>
<organism evidence="11 12">
    <name type="scientific">Thalassotalea litorea</name>
    <dbReference type="NCBI Taxonomy" id="2020715"/>
    <lineage>
        <taxon>Bacteria</taxon>
        <taxon>Pseudomonadati</taxon>
        <taxon>Pseudomonadota</taxon>
        <taxon>Gammaproteobacteria</taxon>
        <taxon>Alteromonadales</taxon>
        <taxon>Colwelliaceae</taxon>
        <taxon>Thalassotalea</taxon>
    </lineage>
</organism>
<comment type="cofactor">
    <cofactor evidence="1">
        <name>Fe(2+)</name>
        <dbReference type="ChEBI" id="CHEBI:29033"/>
    </cofactor>
</comment>
<reference evidence="11 12" key="1">
    <citation type="submission" date="2019-05" db="EMBL/GenBank/DDBJ databases">
        <title>Genome sequences of Thalassotalea litorea 1K03283.</title>
        <authorList>
            <person name="Zhang D."/>
        </authorList>
    </citation>
    <scope>NUCLEOTIDE SEQUENCE [LARGE SCALE GENOMIC DNA]</scope>
    <source>
        <strain evidence="11 12">MCCC 1K03283</strain>
    </source>
</reference>
<dbReference type="GO" id="GO:0006307">
    <property type="term" value="P:DNA alkylation repair"/>
    <property type="evidence" value="ECO:0007669"/>
    <property type="project" value="TreeGrafter"/>
</dbReference>
<feature type="binding site" evidence="9">
    <location>
        <position position="118"/>
    </location>
    <ligand>
        <name>2-oxoglutarate</name>
        <dbReference type="ChEBI" id="CHEBI:16810"/>
    </ligand>
</feature>
<dbReference type="PROSITE" id="PS51471">
    <property type="entry name" value="FE2OG_OXY"/>
    <property type="match status" value="1"/>
</dbReference>
<dbReference type="GO" id="GO:0008198">
    <property type="term" value="F:ferrous iron binding"/>
    <property type="evidence" value="ECO:0007669"/>
    <property type="project" value="TreeGrafter"/>
</dbReference>
<dbReference type="Proteomes" id="UP000307790">
    <property type="component" value="Unassembled WGS sequence"/>
</dbReference>
<dbReference type="SUPFAM" id="SSF51197">
    <property type="entry name" value="Clavaminate synthase-like"/>
    <property type="match status" value="1"/>
</dbReference>
<dbReference type="Gene3D" id="2.60.120.590">
    <property type="entry name" value="Alpha-ketoglutarate-dependent dioxygenase AlkB-like"/>
    <property type="match status" value="1"/>
</dbReference>
<dbReference type="PANTHER" id="PTHR31573">
    <property type="entry name" value="ALPHA-KETOGLUTARATE-DEPENDENT DIOXYGENASE ALKB HOMOLOG 2"/>
    <property type="match status" value="1"/>
</dbReference>